<keyword evidence="1" id="KW-0175">Coiled coil</keyword>
<dbReference type="PANTHER" id="PTHR33198">
    <property type="entry name" value="ANK_REP_REGION DOMAIN-CONTAINING PROTEIN-RELATED"/>
    <property type="match status" value="1"/>
</dbReference>
<evidence type="ECO:0000313" key="2">
    <source>
        <dbReference type="EMBL" id="MAA23516.1"/>
    </source>
</evidence>
<protein>
    <submittedName>
        <fullName evidence="2">Tick transposon</fullName>
    </submittedName>
</protein>
<reference evidence="2" key="1">
    <citation type="journal article" date="2017" name="Parasit. Vectors">
        <title>Sialotranscriptomics of Rhipicephalus zambeziensis reveals intricate expression profiles of secretory proteins and suggests tight temporal transcriptional regulation during blood-feeding.</title>
        <authorList>
            <person name="de Castro M.H."/>
            <person name="de Klerk D."/>
            <person name="Pienaar R."/>
            <person name="Rees D.J.G."/>
            <person name="Mans B.J."/>
        </authorList>
    </citation>
    <scope>NUCLEOTIDE SEQUENCE</scope>
    <source>
        <tissue evidence="2">Salivary glands</tissue>
    </source>
</reference>
<sequence>MEGLRPPDHLVFSGNIAENWRKFRQRFELYLEATEREKDRSQKQKAALLLHVAGPEAIEVFDTFGCTTTEKESYDTLLQKFESYCQPRTNETFERYLFRKRVQVDGEPFESFLRDLQLKAQSCKFGTLRESIIRDQIVFGTADDQLRERLLREDSLSLESAIKAAQSAEIAANQKRVWHASSPDR</sequence>
<evidence type="ECO:0000256" key="1">
    <source>
        <dbReference type="SAM" id="Coils"/>
    </source>
</evidence>
<accession>A0A224Z0X0</accession>
<feature type="coiled-coil region" evidence="1">
    <location>
        <begin position="24"/>
        <end position="51"/>
    </location>
</feature>
<dbReference type="EMBL" id="GFPF01012370">
    <property type="protein sequence ID" value="MAA23516.1"/>
    <property type="molecule type" value="Transcribed_RNA"/>
</dbReference>
<name>A0A224Z0X0_9ACAR</name>
<organism evidence="2">
    <name type="scientific">Rhipicephalus zambeziensis</name>
    <dbReference type="NCBI Taxonomy" id="60191"/>
    <lineage>
        <taxon>Eukaryota</taxon>
        <taxon>Metazoa</taxon>
        <taxon>Ecdysozoa</taxon>
        <taxon>Arthropoda</taxon>
        <taxon>Chelicerata</taxon>
        <taxon>Arachnida</taxon>
        <taxon>Acari</taxon>
        <taxon>Parasitiformes</taxon>
        <taxon>Ixodida</taxon>
        <taxon>Ixodoidea</taxon>
        <taxon>Ixodidae</taxon>
        <taxon>Rhipicephalinae</taxon>
        <taxon>Rhipicephalus</taxon>
        <taxon>Rhipicephalus</taxon>
    </lineage>
</organism>
<dbReference type="PANTHER" id="PTHR33198:SF20">
    <property type="entry name" value="RETROTRANSPOSON GAG DOMAIN-CONTAINING PROTEIN"/>
    <property type="match status" value="1"/>
</dbReference>
<dbReference type="AlphaFoldDB" id="A0A224Z0X0"/>
<proteinExistence type="predicted"/>